<proteinExistence type="predicted"/>
<gene>
    <name evidence="4" type="ORF">GRQ65_17615</name>
</gene>
<evidence type="ECO:0000256" key="2">
    <source>
        <dbReference type="SAM" id="Phobius"/>
    </source>
</evidence>
<dbReference type="InterPro" id="IPR046112">
    <property type="entry name" value="DUF6049"/>
</dbReference>
<feature type="region of interest" description="Disordered" evidence="1">
    <location>
        <begin position="788"/>
        <end position="811"/>
    </location>
</feature>
<sequence length="811" mass="83792">MPRRSRLSAALAALALPVLLTTGLAPAAQAAEGPGPAAVEGQQPRARTTGPAARRPQVSRHAARQAAVRARARAEQMPLTVTLDDLSPAVIPARGPITVTGEITNDDTVARTTINVYSFISSTPLTTEAELEEAAATDPSLDVGQRITEESAKDTIAVLEPGESQRFSLTVTRGQLGVSEPGVYWFGIHALSDDPEGGRDELADGKARTFVPLVPSGATGQVETSVVVPLRRQVSYAEDGSLDDVAEWTRALSDGGRLHSLVSFGAASGDAPVTWVVDPALVDAVRRLAEGNPPRSLAANLEPGQDGSGGEDAGTPTAEPGDDTGDGAAGRTAASESPAPSDVVPTDDNDSPLDLDELDPVVQAATRAAQAWLNQLAAAMTSDDEVLTLPYGDVDVPAAAALDPALLERAWARAAAGLSGFDVPTAPVVSSPSGFLSAAGLAVTPPGTVVIVSDAMFEAGQRDLEEGVQPPQDPAPAAAVVEGHRLLVASSGAADGGPGPGDRTGVTAMRQRLLAEAALRFLDTDRPPLTVVLPHDWNPTSASAYFRGLRSDAPWLDLTTASAASSVAQATSVDPSELRYPAWQAESELDAPSFIAATDLIRAGAALQSTLTLNNVVGGTVADQALGTTSYSARTRPLSNRSSAARSEEWIDARLAEVQVSSPQAVTLSSSSGRFNATIANFLDQPVTVTLQAQSDAELAISGPRSVQVPARGRTTVPLTATTDENGVHRVRLAVVDQRGVALGSATVLSVRSAQVSKIIWLFMAVGSVLLFGTIGVRLFRRIRAARRTPPAGSGEPAGSPAREPEGAGQR</sequence>
<feature type="region of interest" description="Disordered" evidence="1">
    <location>
        <begin position="293"/>
        <end position="355"/>
    </location>
</feature>
<evidence type="ECO:0000256" key="1">
    <source>
        <dbReference type="SAM" id="MobiDB-lite"/>
    </source>
</evidence>
<dbReference type="EMBL" id="WUEK01000012">
    <property type="protein sequence ID" value="MXG91370.1"/>
    <property type="molecule type" value="Genomic_DNA"/>
</dbReference>
<reference evidence="4 5" key="1">
    <citation type="submission" date="2019-12" db="EMBL/GenBank/DDBJ databases">
        <authorList>
            <person name="Kun Z."/>
        </authorList>
    </citation>
    <scope>NUCLEOTIDE SEQUENCE [LARGE SCALE GENOMIC DNA]</scope>
    <source>
        <strain evidence="4 5">YIM 123512</strain>
    </source>
</reference>
<feature type="compositionally biased region" description="Low complexity" evidence="1">
    <location>
        <begin position="788"/>
        <end position="802"/>
    </location>
</feature>
<evidence type="ECO:0000256" key="3">
    <source>
        <dbReference type="SAM" id="SignalP"/>
    </source>
</evidence>
<evidence type="ECO:0000313" key="5">
    <source>
        <dbReference type="Proteomes" id="UP000473325"/>
    </source>
</evidence>
<dbReference type="Pfam" id="PF19516">
    <property type="entry name" value="DUF6049"/>
    <property type="match status" value="1"/>
</dbReference>
<accession>A0A6L7EX56</accession>
<name>A0A6L7EX56_9ACTN</name>
<keyword evidence="2" id="KW-0472">Membrane</keyword>
<protein>
    <submittedName>
        <fullName evidence="4">Uncharacterized protein</fullName>
    </submittedName>
</protein>
<feature type="signal peptide" evidence="3">
    <location>
        <begin position="1"/>
        <end position="30"/>
    </location>
</feature>
<evidence type="ECO:0000313" key="4">
    <source>
        <dbReference type="EMBL" id="MXG91370.1"/>
    </source>
</evidence>
<keyword evidence="3" id="KW-0732">Signal</keyword>
<keyword evidence="2" id="KW-1133">Transmembrane helix</keyword>
<keyword evidence="2" id="KW-0812">Transmembrane</keyword>
<dbReference type="AlphaFoldDB" id="A0A6L7EX56"/>
<comment type="caution">
    <text evidence="4">The sequence shown here is derived from an EMBL/GenBank/DDBJ whole genome shotgun (WGS) entry which is preliminary data.</text>
</comment>
<feature type="transmembrane region" description="Helical" evidence="2">
    <location>
        <begin position="759"/>
        <end position="780"/>
    </location>
</feature>
<dbReference type="RefSeq" id="WP_160879306.1">
    <property type="nucleotide sequence ID" value="NZ_WUEK01000012.1"/>
</dbReference>
<organism evidence="4 5">
    <name type="scientific">Nocardioides flavescens</name>
    <dbReference type="NCBI Taxonomy" id="2691959"/>
    <lineage>
        <taxon>Bacteria</taxon>
        <taxon>Bacillati</taxon>
        <taxon>Actinomycetota</taxon>
        <taxon>Actinomycetes</taxon>
        <taxon>Propionibacteriales</taxon>
        <taxon>Nocardioidaceae</taxon>
        <taxon>Nocardioides</taxon>
    </lineage>
</organism>
<feature type="compositionally biased region" description="Acidic residues" evidence="1">
    <location>
        <begin position="345"/>
        <end position="355"/>
    </location>
</feature>
<keyword evidence="5" id="KW-1185">Reference proteome</keyword>
<feature type="compositionally biased region" description="Low complexity" evidence="1">
    <location>
        <begin position="29"/>
        <end position="56"/>
    </location>
</feature>
<feature type="chain" id="PRO_5026748861" evidence="3">
    <location>
        <begin position="31"/>
        <end position="811"/>
    </location>
</feature>
<dbReference type="Proteomes" id="UP000473325">
    <property type="component" value="Unassembled WGS sequence"/>
</dbReference>
<feature type="region of interest" description="Disordered" evidence="1">
    <location>
        <begin position="29"/>
        <end position="61"/>
    </location>
</feature>